<dbReference type="EMBL" id="JAUSVU010000042">
    <property type="protein sequence ID" value="MDQ0537288.1"/>
    <property type="molecule type" value="Genomic_DNA"/>
</dbReference>
<protein>
    <submittedName>
        <fullName evidence="5">Carbon-monoxide dehydrogenase medium subunit</fullName>
        <ecNumber evidence="5">1.2.7.4</ecNumber>
    </submittedName>
</protein>
<keyword evidence="1" id="KW-0285">Flavoprotein</keyword>
<feature type="domain" description="FAD-binding PCMH-type" evidence="4">
    <location>
        <begin position="1"/>
        <end position="177"/>
    </location>
</feature>
<sequence>MKAPVFDYHRASSVQDALAALADGRGDAKAMAGGCSLGPMLNLRLARPARVVDLRHVPELRRVEETEDRLVIGALWTHAEIEDGALPDITNGFLPSVAHGIAYRAVRNRGTIGGSVAHADPAADWITTLLTLDARLLIHAPDGERQASIDTFMLGGYSTELGDDELLSGFILPKLSGRGRWAYHKICRKTGEFAKAIGAVLHDPDRGLVRVVCGAIERTPILLEETSAALGRSSPEAAADLAPVLKGVLKDEIDRRLADHDAVFRQMHHTAVSRALAELGSK</sequence>
<evidence type="ECO:0000256" key="2">
    <source>
        <dbReference type="ARBA" id="ARBA00022827"/>
    </source>
</evidence>
<gene>
    <name evidence="5" type="ORF">QO018_006190</name>
</gene>
<evidence type="ECO:0000256" key="1">
    <source>
        <dbReference type="ARBA" id="ARBA00022630"/>
    </source>
</evidence>
<dbReference type="InterPro" id="IPR016169">
    <property type="entry name" value="FAD-bd_PCMH_sub2"/>
</dbReference>
<name>A0ABU0MVS0_9PROT</name>
<dbReference type="SUPFAM" id="SSF55447">
    <property type="entry name" value="CO dehydrogenase flavoprotein C-terminal domain-like"/>
    <property type="match status" value="1"/>
</dbReference>
<dbReference type="Pfam" id="PF00941">
    <property type="entry name" value="FAD_binding_5"/>
    <property type="match status" value="1"/>
</dbReference>
<dbReference type="EC" id="1.2.7.4" evidence="5"/>
<dbReference type="InterPro" id="IPR036683">
    <property type="entry name" value="CO_DH_flav_C_dom_sf"/>
</dbReference>
<dbReference type="GO" id="GO:0043885">
    <property type="term" value="F:anaerobic carbon-monoxide dehydrogenase activity"/>
    <property type="evidence" value="ECO:0007669"/>
    <property type="project" value="UniProtKB-EC"/>
</dbReference>
<dbReference type="InterPro" id="IPR036318">
    <property type="entry name" value="FAD-bd_PCMH-like_sf"/>
</dbReference>
<evidence type="ECO:0000313" key="5">
    <source>
        <dbReference type="EMBL" id="MDQ0537288.1"/>
    </source>
</evidence>
<evidence type="ECO:0000256" key="3">
    <source>
        <dbReference type="ARBA" id="ARBA00023002"/>
    </source>
</evidence>
<organism evidence="5 6">
    <name type="scientific">Azospirillum picis</name>
    <dbReference type="NCBI Taxonomy" id="488438"/>
    <lineage>
        <taxon>Bacteria</taxon>
        <taxon>Pseudomonadati</taxon>
        <taxon>Pseudomonadota</taxon>
        <taxon>Alphaproteobacteria</taxon>
        <taxon>Rhodospirillales</taxon>
        <taxon>Azospirillaceae</taxon>
        <taxon>Azospirillum</taxon>
    </lineage>
</organism>
<evidence type="ECO:0000313" key="6">
    <source>
        <dbReference type="Proteomes" id="UP001244552"/>
    </source>
</evidence>
<dbReference type="PANTHER" id="PTHR42659:SF2">
    <property type="entry name" value="XANTHINE DEHYDROGENASE SUBUNIT C-RELATED"/>
    <property type="match status" value="1"/>
</dbReference>
<keyword evidence="6" id="KW-1185">Reference proteome</keyword>
<keyword evidence="3 5" id="KW-0560">Oxidoreductase</keyword>
<dbReference type="SUPFAM" id="SSF56176">
    <property type="entry name" value="FAD-binding/transporter-associated domain-like"/>
    <property type="match status" value="1"/>
</dbReference>
<dbReference type="RefSeq" id="WP_209990953.1">
    <property type="nucleotide sequence ID" value="NZ_JAGINO010000039.1"/>
</dbReference>
<evidence type="ECO:0000259" key="4">
    <source>
        <dbReference type="PROSITE" id="PS51387"/>
    </source>
</evidence>
<dbReference type="PROSITE" id="PS51387">
    <property type="entry name" value="FAD_PCMH"/>
    <property type="match status" value="1"/>
</dbReference>
<proteinExistence type="predicted"/>
<comment type="caution">
    <text evidence="5">The sequence shown here is derived from an EMBL/GenBank/DDBJ whole genome shotgun (WGS) entry which is preliminary data.</text>
</comment>
<dbReference type="Proteomes" id="UP001244552">
    <property type="component" value="Unassembled WGS sequence"/>
</dbReference>
<accession>A0ABU0MVS0</accession>
<dbReference type="InterPro" id="IPR051312">
    <property type="entry name" value="Diverse_Substr_Oxidored"/>
</dbReference>
<dbReference type="PANTHER" id="PTHR42659">
    <property type="entry name" value="XANTHINE DEHYDROGENASE SUBUNIT C-RELATED"/>
    <property type="match status" value="1"/>
</dbReference>
<dbReference type="InterPro" id="IPR016167">
    <property type="entry name" value="FAD-bd_PCMH_sub1"/>
</dbReference>
<reference evidence="5 6" key="1">
    <citation type="submission" date="2023-07" db="EMBL/GenBank/DDBJ databases">
        <title>Genomic Encyclopedia of Type Strains, Phase IV (KMG-IV): sequencing the most valuable type-strain genomes for metagenomic binning, comparative biology and taxonomic classification.</title>
        <authorList>
            <person name="Goeker M."/>
        </authorList>
    </citation>
    <scope>NUCLEOTIDE SEQUENCE [LARGE SCALE GENOMIC DNA]</scope>
    <source>
        <strain evidence="5 6">DSM 19922</strain>
    </source>
</reference>
<dbReference type="Gene3D" id="3.30.390.50">
    <property type="entry name" value="CO dehydrogenase flavoprotein, C-terminal domain"/>
    <property type="match status" value="1"/>
</dbReference>
<dbReference type="Gene3D" id="3.30.43.10">
    <property type="entry name" value="Uridine Diphospho-n-acetylenolpyruvylglucosamine Reductase, domain 2"/>
    <property type="match status" value="1"/>
</dbReference>
<dbReference type="Gene3D" id="3.30.465.10">
    <property type="match status" value="1"/>
</dbReference>
<keyword evidence="2" id="KW-0274">FAD</keyword>
<dbReference type="InterPro" id="IPR016166">
    <property type="entry name" value="FAD-bd_PCMH"/>
</dbReference>
<dbReference type="InterPro" id="IPR002346">
    <property type="entry name" value="Mopterin_DH_FAD-bd"/>
</dbReference>